<dbReference type="PANTHER" id="PTHR46223">
    <property type="entry name" value="HISTONE-LYSINE N-METHYLTRANSFERASE SUV39H"/>
    <property type="match status" value="1"/>
</dbReference>
<proteinExistence type="predicted"/>
<evidence type="ECO:0000313" key="11">
    <source>
        <dbReference type="Proteomes" id="UP000620124"/>
    </source>
</evidence>
<gene>
    <name evidence="10" type="ORF">MVEN_00018900</name>
</gene>
<evidence type="ECO:0000256" key="5">
    <source>
        <dbReference type="ARBA" id="ARBA00022691"/>
    </source>
</evidence>
<keyword evidence="2" id="KW-0158">Chromosome</keyword>
<feature type="region of interest" description="Disordered" evidence="8">
    <location>
        <begin position="1"/>
        <end position="23"/>
    </location>
</feature>
<keyword evidence="6" id="KW-0479">Metal-binding</keyword>
<keyword evidence="3 10" id="KW-0489">Methyltransferase</keyword>
<accession>A0A8H7DDN2</accession>
<evidence type="ECO:0000313" key="10">
    <source>
        <dbReference type="EMBL" id="KAF7371634.1"/>
    </source>
</evidence>
<dbReference type="InterPro" id="IPR046341">
    <property type="entry name" value="SET_dom_sf"/>
</dbReference>
<organism evidence="10 11">
    <name type="scientific">Mycena venus</name>
    <dbReference type="NCBI Taxonomy" id="2733690"/>
    <lineage>
        <taxon>Eukaryota</taxon>
        <taxon>Fungi</taxon>
        <taxon>Dikarya</taxon>
        <taxon>Basidiomycota</taxon>
        <taxon>Agaricomycotina</taxon>
        <taxon>Agaricomycetes</taxon>
        <taxon>Agaricomycetidae</taxon>
        <taxon>Agaricales</taxon>
        <taxon>Marasmiineae</taxon>
        <taxon>Mycenaceae</taxon>
        <taxon>Mycena</taxon>
    </lineage>
</organism>
<dbReference type="OrthoDB" id="308383at2759"/>
<dbReference type="InterPro" id="IPR001214">
    <property type="entry name" value="SET_dom"/>
</dbReference>
<dbReference type="Gene3D" id="2.170.270.10">
    <property type="entry name" value="SET domain"/>
    <property type="match status" value="1"/>
</dbReference>
<feature type="compositionally biased region" description="Polar residues" evidence="8">
    <location>
        <begin position="1"/>
        <end position="15"/>
    </location>
</feature>
<dbReference type="EMBL" id="JACAZI010000001">
    <property type="protein sequence ID" value="KAF7371634.1"/>
    <property type="molecule type" value="Genomic_DNA"/>
</dbReference>
<dbReference type="Pfam" id="PF00856">
    <property type="entry name" value="SET"/>
    <property type="match status" value="1"/>
</dbReference>
<evidence type="ECO:0000256" key="8">
    <source>
        <dbReference type="SAM" id="MobiDB-lite"/>
    </source>
</evidence>
<dbReference type="PANTHER" id="PTHR46223:SF3">
    <property type="entry name" value="HISTONE-LYSINE N-METHYLTRANSFERASE SET-23"/>
    <property type="match status" value="1"/>
</dbReference>
<dbReference type="InterPro" id="IPR050973">
    <property type="entry name" value="H3K9_Histone-Lys_N-MTase"/>
</dbReference>
<feature type="domain" description="SET" evidence="9">
    <location>
        <begin position="84"/>
        <end position="186"/>
    </location>
</feature>
<dbReference type="SUPFAM" id="SSF82199">
    <property type="entry name" value="SET domain"/>
    <property type="match status" value="1"/>
</dbReference>
<protein>
    <submittedName>
        <fullName evidence="10">Histone-lysine N-methyltransferase, H3 lysine-9 specific</fullName>
    </submittedName>
</protein>
<evidence type="ECO:0000256" key="3">
    <source>
        <dbReference type="ARBA" id="ARBA00022603"/>
    </source>
</evidence>
<evidence type="ECO:0000256" key="6">
    <source>
        <dbReference type="ARBA" id="ARBA00022723"/>
    </source>
</evidence>
<reference evidence="10" key="1">
    <citation type="submission" date="2020-05" db="EMBL/GenBank/DDBJ databases">
        <title>Mycena genomes resolve the evolution of fungal bioluminescence.</title>
        <authorList>
            <person name="Tsai I.J."/>
        </authorList>
    </citation>
    <scope>NUCLEOTIDE SEQUENCE</scope>
    <source>
        <strain evidence="10">CCC161011</strain>
    </source>
</reference>
<keyword evidence="11" id="KW-1185">Reference proteome</keyword>
<evidence type="ECO:0000256" key="7">
    <source>
        <dbReference type="ARBA" id="ARBA00022833"/>
    </source>
</evidence>
<comment type="caution">
    <text evidence="10">The sequence shown here is derived from an EMBL/GenBank/DDBJ whole genome shotgun (WGS) entry which is preliminary data.</text>
</comment>
<evidence type="ECO:0000256" key="1">
    <source>
        <dbReference type="ARBA" id="ARBA00004286"/>
    </source>
</evidence>
<dbReference type="SMART" id="SM00317">
    <property type="entry name" value="SET"/>
    <property type="match status" value="1"/>
</dbReference>
<dbReference type="Proteomes" id="UP000620124">
    <property type="component" value="Unassembled WGS sequence"/>
</dbReference>
<dbReference type="GO" id="GO:0005694">
    <property type="term" value="C:chromosome"/>
    <property type="evidence" value="ECO:0007669"/>
    <property type="project" value="UniProtKB-SubCell"/>
</dbReference>
<dbReference type="GO" id="GO:0032259">
    <property type="term" value="P:methylation"/>
    <property type="evidence" value="ECO:0007669"/>
    <property type="project" value="UniProtKB-KW"/>
</dbReference>
<dbReference type="GO" id="GO:0008168">
    <property type="term" value="F:methyltransferase activity"/>
    <property type="evidence" value="ECO:0007669"/>
    <property type="project" value="UniProtKB-KW"/>
</dbReference>
<evidence type="ECO:0000259" key="9">
    <source>
        <dbReference type="SMART" id="SM00317"/>
    </source>
</evidence>
<dbReference type="GO" id="GO:0046872">
    <property type="term" value="F:metal ion binding"/>
    <property type="evidence" value="ECO:0007669"/>
    <property type="project" value="UniProtKB-KW"/>
</dbReference>
<evidence type="ECO:0000256" key="4">
    <source>
        <dbReference type="ARBA" id="ARBA00022679"/>
    </source>
</evidence>
<name>A0A8H7DDN2_9AGAR</name>
<dbReference type="AlphaFoldDB" id="A0A8H7DDN2"/>
<keyword evidence="5" id="KW-0949">S-adenosyl-L-methionine</keyword>
<keyword evidence="7" id="KW-0862">Zinc</keyword>
<evidence type="ECO:0000256" key="2">
    <source>
        <dbReference type="ARBA" id="ARBA00022454"/>
    </source>
</evidence>
<sequence>MSHPASTTRLLSPGSNPRKDVMRSQPLRNLLTVVADKFSKRGTRLQTQQGIFTFNTESEIIECNRFCACSDKCINRVAQIPRNIAIQIFKTENRRGWGARAPIGLSTGQVLGLYTGRRDEAKKLTGSRASYCFDLDINEEPDEDPPANSYSVDAFGCGNWTRFLNHSCSPNLKIISVVYESSPEVSCPTSDF</sequence>
<keyword evidence="4 10" id="KW-0808">Transferase</keyword>
<comment type="subcellular location">
    <subcellularLocation>
        <location evidence="1">Chromosome</location>
    </subcellularLocation>
</comment>